<accession>A0ABQ4YB16</accession>
<evidence type="ECO:0000256" key="4">
    <source>
        <dbReference type="SAM" id="MobiDB-lite"/>
    </source>
</evidence>
<dbReference type="Gene3D" id="3.30.420.10">
    <property type="entry name" value="Ribonuclease H-like superfamily/Ribonuclease H"/>
    <property type="match status" value="1"/>
</dbReference>
<feature type="compositionally biased region" description="Basic residues" evidence="4">
    <location>
        <begin position="822"/>
        <end position="832"/>
    </location>
</feature>
<protein>
    <submittedName>
        <fullName evidence="6">Retrovirus-related pol polyprotein from transposon TNT 1-94</fullName>
    </submittedName>
</protein>
<dbReference type="PANTHER" id="PTHR42648">
    <property type="entry name" value="TRANSPOSASE, PUTATIVE-RELATED"/>
    <property type="match status" value="1"/>
</dbReference>
<dbReference type="SUPFAM" id="SSF53098">
    <property type="entry name" value="Ribonuclease H-like"/>
    <property type="match status" value="1"/>
</dbReference>
<evidence type="ECO:0000259" key="5">
    <source>
        <dbReference type="PROSITE" id="PS50994"/>
    </source>
</evidence>
<feature type="region of interest" description="Disordered" evidence="4">
    <location>
        <begin position="774"/>
        <end position="841"/>
    </location>
</feature>
<dbReference type="EMBL" id="BQNB010010222">
    <property type="protein sequence ID" value="GJS74317.1"/>
    <property type="molecule type" value="Genomic_DNA"/>
</dbReference>
<dbReference type="InterPro" id="IPR057670">
    <property type="entry name" value="SH3_retrovirus"/>
</dbReference>
<keyword evidence="7" id="KW-1185">Reference proteome</keyword>
<dbReference type="InterPro" id="IPR036397">
    <property type="entry name" value="RNaseH_sf"/>
</dbReference>
<dbReference type="Pfam" id="PF07727">
    <property type="entry name" value="RVT_2"/>
    <property type="match status" value="1"/>
</dbReference>
<dbReference type="Pfam" id="PF25597">
    <property type="entry name" value="SH3_retrovirus"/>
    <property type="match status" value="1"/>
</dbReference>
<keyword evidence="3" id="KW-0378">Hydrolase</keyword>
<evidence type="ECO:0000256" key="3">
    <source>
        <dbReference type="ARBA" id="ARBA00022801"/>
    </source>
</evidence>
<evidence type="ECO:0000313" key="6">
    <source>
        <dbReference type="EMBL" id="GJS74317.1"/>
    </source>
</evidence>
<dbReference type="PANTHER" id="PTHR42648:SF32">
    <property type="entry name" value="RIBONUCLEASE H-LIKE DOMAIN, GAG-PRE-INTEGRASE DOMAIN PROTEIN-RELATED"/>
    <property type="match status" value="1"/>
</dbReference>
<organism evidence="6 7">
    <name type="scientific">Tanacetum coccineum</name>
    <dbReference type="NCBI Taxonomy" id="301880"/>
    <lineage>
        <taxon>Eukaryota</taxon>
        <taxon>Viridiplantae</taxon>
        <taxon>Streptophyta</taxon>
        <taxon>Embryophyta</taxon>
        <taxon>Tracheophyta</taxon>
        <taxon>Spermatophyta</taxon>
        <taxon>Magnoliopsida</taxon>
        <taxon>eudicotyledons</taxon>
        <taxon>Gunneridae</taxon>
        <taxon>Pentapetalae</taxon>
        <taxon>asterids</taxon>
        <taxon>campanulids</taxon>
        <taxon>Asterales</taxon>
        <taxon>Asteraceae</taxon>
        <taxon>Asteroideae</taxon>
        <taxon>Anthemideae</taxon>
        <taxon>Anthemidinae</taxon>
        <taxon>Tanacetum</taxon>
    </lineage>
</organism>
<sequence length="895" mass="102286">MYTASLKRSESYKAQPYQYASPSKQILKAKAKPFPQCTHSGFNDHRPDDYRNYPECEIYGSYDHFTSRHNRRHIREPIWYLDNGCSRSMTGVKSYLHKYVGQPGLKVVFGDNSSCITEGYGSINCGAPRRNDVYVLDMSSLTPKEPASLLKPQKVIKHALHVKKENTKDLPSKLNKTSQSGNACIFFIWISLDLMVENQNDIKVKQIRTDNETEFRNTELESFCDEKGISQNFSSPYTPEQNGVAKKKNRTSLRLLEPWKFDAKADDGYFLGYSFNSKAFRVFNIRRQQIEETYHVTFDESIEAIRFTNTSVDEIGIDDSSRYPPDEFLQEDDPSRKYQIDSNISYYNIPHGCSLTELTQEKHVPEVIDPNEQDNPQTEDVKGSKWVFKNKKDEHGIITKNKARVVTQGYSQEKGIDYDETFAPVARMKDIRIFLAFATYMNFIVFQMDVKSAFMNGKLKEEVYVKQPPGFESSEFPDYVCKLDKALYGLKQAIKACSLVKTLMVPSNNLGPNLLISVQSKRIIPNSCEKNLQVPESGDQNFLREFWCTAIAHDPNPPTDDSEVRPLNEYLIKFLVMNGKKPLTLDFKTFAESTRLDYAKDTYVSHPSPEAVKAELAKIVENPLLLDRTPVLKTTLPVAWRILFTFVVQVLGRNYSFTEQLNLIQQIFFYCLLTRTKVDIGEIIYSDLVTRLTNKSRNIYVSYPRFISCALVVLLGPDYTQDESFGSSPTILSNSHFSKYLSKVTPIALMEFMVVVNNHEYSVNPLPFTIKKKKGKSQTVTPTLPQLQDPKASGSLSQKRKKPVSKKTPTETKADQTQSARLRYRSLTKNKGKTSSEVEPDTETLQLKKFVDVQAFLLSNDEMVQESNDDVLEAGEDMKEDTQADEEEHQSPLPN</sequence>
<keyword evidence="2" id="KW-0479">Metal-binding</keyword>
<evidence type="ECO:0000256" key="1">
    <source>
        <dbReference type="ARBA" id="ARBA00022670"/>
    </source>
</evidence>
<reference evidence="6" key="1">
    <citation type="journal article" date="2022" name="Int. J. Mol. Sci.">
        <title>Draft Genome of Tanacetum Coccineum: Genomic Comparison of Closely Related Tanacetum-Family Plants.</title>
        <authorList>
            <person name="Yamashiro T."/>
            <person name="Shiraishi A."/>
            <person name="Nakayama K."/>
            <person name="Satake H."/>
        </authorList>
    </citation>
    <scope>NUCLEOTIDE SEQUENCE</scope>
</reference>
<dbReference type="InterPro" id="IPR001584">
    <property type="entry name" value="Integrase_cat-core"/>
</dbReference>
<reference evidence="6" key="2">
    <citation type="submission" date="2022-01" db="EMBL/GenBank/DDBJ databases">
        <authorList>
            <person name="Yamashiro T."/>
            <person name="Shiraishi A."/>
            <person name="Satake H."/>
            <person name="Nakayama K."/>
        </authorList>
    </citation>
    <scope>NUCLEOTIDE SEQUENCE</scope>
</reference>
<dbReference type="InterPro" id="IPR013103">
    <property type="entry name" value="RVT_2"/>
</dbReference>
<dbReference type="PROSITE" id="PS50994">
    <property type="entry name" value="INTEGRASE"/>
    <property type="match status" value="1"/>
</dbReference>
<dbReference type="Proteomes" id="UP001151760">
    <property type="component" value="Unassembled WGS sequence"/>
</dbReference>
<feature type="compositionally biased region" description="Acidic residues" evidence="4">
    <location>
        <begin position="863"/>
        <end position="875"/>
    </location>
</feature>
<dbReference type="InterPro" id="IPR012337">
    <property type="entry name" value="RNaseH-like_sf"/>
</dbReference>
<gene>
    <name evidence="6" type="ORF">Tco_0707158</name>
</gene>
<proteinExistence type="predicted"/>
<comment type="caution">
    <text evidence="6">The sequence shown here is derived from an EMBL/GenBank/DDBJ whole genome shotgun (WGS) entry which is preliminary data.</text>
</comment>
<feature type="region of interest" description="Disordered" evidence="4">
    <location>
        <begin position="862"/>
        <end position="895"/>
    </location>
</feature>
<dbReference type="Pfam" id="PF22936">
    <property type="entry name" value="Pol_BBD"/>
    <property type="match status" value="1"/>
</dbReference>
<dbReference type="InterPro" id="IPR054722">
    <property type="entry name" value="PolX-like_BBD"/>
</dbReference>
<evidence type="ECO:0000313" key="7">
    <source>
        <dbReference type="Proteomes" id="UP001151760"/>
    </source>
</evidence>
<feature type="compositionally biased region" description="Polar residues" evidence="4">
    <location>
        <begin position="777"/>
        <end position="786"/>
    </location>
</feature>
<name>A0ABQ4YB16_9ASTR</name>
<keyword evidence="1" id="KW-0645">Protease</keyword>
<feature type="domain" description="Integrase catalytic" evidence="5">
    <location>
        <begin position="124"/>
        <end position="251"/>
    </location>
</feature>
<evidence type="ECO:0000256" key="2">
    <source>
        <dbReference type="ARBA" id="ARBA00022723"/>
    </source>
</evidence>
<dbReference type="InterPro" id="IPR039537">
    <property type="entry name" value="Retrotran_Ty1/copia-like"/>
</dbReference>